<organism evidence="1 2">
    <name type="scientific">Sphaerobolus stellatus (strain SS14)</name>
    <dbReference type="NCBI Taxonomy" id="990650"/>
    <lineage>
        <taxon>Eukaryota</taxon>
        <taxon>Fungi</taxon>
        <taxon>Dikarya</taxon>
        <taxon>Basidiomycota</taxon>
        <taxon>Agaricomycotina</taxon>
        <taxon>Agaricomycetes</taxon>
        <taxon>Phallomycetidae</taxon>
        <taxon>Geastrales</taxon>
        <taxon>Sphaerobolaceae</taxon>
        <taxon>Sphaerobolus</taxon>
    </lineage>
</organism>
<dbReference type="Proteomes" id="UP000054279">
    <property type="component" value="Unassembled WGS sequence"/>
</dbReference>
<name>A0A0C9TQD9_SPHS4</name>
<evidence type="ECO:0000313" key="2">
    <source>
        <dbReference type="Proteomes" id="UP000054279"/>
    </source>
</evidence>
<dbReference type="AlphaFoldDB" id="A0A0C9TQD9"/>
<protein>
    <submittedName>
        <fullName evidence="1">Unplaced genomic scaffold SPHSTscaffold_448, whole genome shotgun sequence</fullName>
    </submittedName>
</protein>
<sequence length="72" mass="8317">MKCIYSSVRLVDPHICKASTEEACLSMWGSLVLIIAKQVHIKCIYSNVRLINPHICKASTYEWVLMKQVYQM</sequence>
<accession>A0A0C9TQD9</accession>
<keyword evidence="2" id="KW-1185">Reference proteome</keyword>
<evidence type="ECO:0000313" key="1">
    <source>
        <dbReference type="EMBL" id="KIJ24164.1"/>
    </source>
</evidence>
<dbReference type="HOGENOM" id="CLU_2723843_0_0_1"/>
<reference evidence="1 2" key="1">
    <citation type="submission" date="2014-06" db="EMBL/GenBank/DDBJ databases">
        <title>Evolutionary Origins and Diversification of the Mycorrhizal Mutualists.</title>
        <authorList>
            <consortium name="DOE Joint Genome Institute"/>
            <consortium name="Mycorrhizal Genomics Consortium"/>
            <person name="Kohler A."/>
            <person name="Kuo A."/>
            <person name="Nagy L.G."/>
            <person name="Floudas D."/>
            <person name="Copeland A."/>
            <person name="Barry K.W."/>
            <person name="Cichocki N."/>
            <person name="Veneault-Fourrey C."/>
            <person name="LaButti K."/>
            <person name="Lindquist E.A."/>
            <person name="Lipzen A."/>
            <person name="Lundell T."/>
            <person name="Morin E."/>
            <person name="Murat C."/>
            <person name="Riley R."/>
            <person name="Ohm R."/>
            <person name="Sun H."/>
            <person name="Tunlid A."/>
            <person name="Henrissat B."/>
            <person name="Grigoriev I.V."/>
            <person name="Hibbett D.S."/>
            <person name="Martin F."/>
        </authorList>
    </citation>
    <scope>NUCLEOTIDE SEQUENCE [LARGE SCALE GENOMIC DNA]</scope>
    <source>
        <strain evidence="1 2">SS14</strain>
    </source>
</reference>
<gene>
    <name evidence="1" type="ORF">M422DRAFT_275116</name>
</gene>
<dbReference type="EMBL" id="KN837523">
    <property type="protein sequence ID" value="KIJ24164.1"/>
    <property type="molecule type" value="Genomic_DNA"/>
</dbReference>
<proteinExistence type="predicted"/>